<keyword evidence="2" id="KW-0963">Cytoplasm</keyword>
<reference evidence="3 4" key="1">
    <citation type="journal article" date="2023" name="bioRxiv">
        <title>Conserved and derived expression patterns and positive selection on dental genes reveal complex evolutionary context of ever-growing rodent molars.</title>
        <authorList>
            <person name="Calamari Z.T."/>
            <person name="Song A."/>
            <person name="Cohen E."/>
            <person name="Akter M."/>
            <person name="Roy R.D."/>
            <person name="Hallikas O."/>
            <person name="Christensen M.M."/>
            <person name="Li P."/>
            <person name="Marangoni P."/>
            <person name="Jernvall J."/>
            <person name="Klein O.D."/>
        </authorList>
    </citation>
    <scope>NUCLEOTIDE SEQUENCE [LARGE SCALE GENOMIC DNA]</scope>
    <source>
        <strain evidence="3">V071</strain>
    </source>
</reference>
<accession>A0AAW0IW38</accession>
<proteinExistence type="predicted"/>
<dbReference type="Gene3D" id="3.40.50.1440">
    <property type="entry name" value="Tubulin/FtsZ, GTPase domain"/>
    <property type="match status" value="1"/>
</dbReference>
<organism evidence="3 4">
    <name type="scientific">Myodes glareolus</name>
    <name type="common">Bank vole</name>
    <name type="synonym">Clethrionomys glareolus</name>
    <dbReference type="NCBI Taxonomy" id="447135"/>
    <lineage>
        <taxon>Eukaryota</taxon>
        <taxon>Metazoa</taxon>
        <taxon>Chordata</taxon>
        <taxon>Craniata</taxon>
        <taxon>Vertebrata</taxon>
        <taxon>Euteleostomi</taxon>
        <taxon>Mammalia</taxon>
        <taxon>Eutheria</taxon>
        <taxon>Euarchontoglires</taxon>
        <taxon>Glires</taxon>
        <taxon>Rodentia</taxon>
        <taxon>Myomorpha</taxon>
        <taxon>Muroidea</taxon>
        <taxon>Cricetidae</taxon>
        <taxon>Arvicolinae</taxon>
        <taxon>Myodes</taxon>
    </lineage>
</organism>
<dbReference type="AlphaFoldDB" id="A0AAW0IW38"/>
<gene>
    <name evidence="3" type="ORF">U0070_001585</name>
</gene>
<dbReference type="SUPFAM" id="SSF52490">
    <property type="entry name" value="Tubulin nucleotide-binding domain-like"/>
    <property type="match status" value="1"/>
</dbReference>
<dbReference type="GO" id="GO:0005737">
    <property type="term" value="C:cytoplasm"/>
    <property type="evidence" value="ECO:0007669"/>
    <property type="project" value="UniProtKB-SubCell"/>
</dbReference>
<evidence type="ECO:0000256" key="1">
    <source>
        <dbReference type="ARBA" id="ARBA00004496"/>
    </source>
</evidence>
<dbReference type="InterPro" id="IPR036525">
    <property type="entry name" value="Tubulin/FtsZ_GTPase_sf"/>
</dbReference>
<keyword evidence="4" id="KW-1185">Reference proteome</keyword>
<evidence type="ECO:0000313" key="4">
    <source>
        <dbReference type="Proteomes" id="UP001488838"/>
    </source>
</evidence>
<name>A0AAW0IW38_MYOGA</name>
<evidence type="ECO:0000256" key="2">
    <source>
        <dbReference type="ARBA" id="ARBA00022490"/>
    </source>
</evidence>
<dbReference type="Proteomes" id="UP001488838">
    <property type="component" value="Unassembled WGS sequence"/>
</dbReference>
<comment type="caution">
    <text evidence="3">The sequence shown here is derived from an EMBL/GenBank/DDBJ whole genome shotgun (WGS) entry which is preliminary data.</text>
</comment>
<protein>
    <submittedName>
        <fullName evidence="3">Uncharacterized protein</fullName>
    </submittedName>
</protein>
<dbReference type="EMBL" id="JBBHLL010000086">
    <property type="protein sequence ID" value="KAK7818610.1"/>
    <property type="molecule type" value="Genomic_DNA"/>
</dbReference>
<sequence>ELSLGILESFAEDSNTFWELCYLEHGILPDSKILSGTAKEGGVNSFHTFRELDSGRQRYEVLTGPYHQLVHSQQLIISKEGAVSNYADQHDTIIGTLTWTILES</sequence>
<comment type="subcellular location">
    <subcellularLocation>
        <location evidence="1">Cytoplasm</location>
    </subcellularLocation>
</comment>
<feature type="non-terminal residue" evidence="3">
    <location>
        <position position="104"/>
    </location>
</feature>
<evidence type="ECO:0000313" key="3">
    <source>
        <dbReference type="EMBL" id="KAK7818610.1"/>
    </source>
</evidence>
<feature type="non-terminal residue" evidence="3">
    <location>
        <position position="1"/>
    </location>
</feature>